<dbReference type="SUPFAM" id="SSF52540">
    <property type="entry name" value="P-loop containing nucleoside triphosphate hydrolases"/>
    <property type="match status" value="1"/>
</dbReference>
<name>A0A094QYU1_9ZZZZ</name>
<dbReference type="AlphaFoldDB" id="A0A094QYU1"/>
<dbReference type="EMBL" id="JNSK01000009">
    <property type="protein sequence ID" value="KGA19751.1"/>
    <property type="molecule type" value="Genomic_DNA"/>
</dbReference>
<dbReference type="InterPro" id="IPR027417">
    <property type="entry name" value="P-loop_NTPase"/>
</dbReference>
<dbReference type="InterPro" id="IPR015223">
    <property type="entry name" value="MipZ"/>
</dbReference>
<sequence length="366" mass="40374">MADIALPVIITAISNSEQESFIAGSLFTQGWSVIHRAVDFESLVEFTTNNPEQASTALLLYSPDLNGFDSLIFESLTLSFRQLIGFATANTIRSDDDGLHEIPGTATQLATFIRGYVRSPLIRKYAAPAPVKKGAHVIAISSAGSCTGASMISLNLAYELSLKDKRVLLIDANLTEPNIAIYLDQRNLVDEQLWRLSSPCLYVKELTRDRMIEFEEFIEKAKSEFDFVIIDVGSIQDLSSQLSDRRADSIVITWASDHADDLWIIARADHIGQMRFKRVTSILNRTSITSSITLVLNMRSPGRKGLEEEKVFLATASTHKASSLYVLPADIRNTETSAQSRATLAEVNERGVLRKALAAIASEMIS</sequence>
<evidence type="ECO:0008006" key="2">
    <source>
        <dbReference type="Google" id="ProtNLM"/>
    </source>
</evidence>
<comment type="caution">
    <text evidence="1">The sequence shown here is derived from an EMBL/GenBank/DDBJ whole genome shotgun (WGS) entry which is preliminary data.</text>
</comment>
<organism evidence="1">
    <name type="scientific">freshwater metagenome</name>
    <dbReference type="NCBI Taxonomy" id="449393"/>
    <lineage>
        <taxon>unclassified sequences</taxon>
        <taxon>metagenomes</taxon>
        <taxon>ecological metagenomes</taxon>
    </lineage>
</organism>
<dbReference type="Pfam" id="PF09140">
    <property type="entry name" value="MipZ"/>
    <property type="match status" value="1"/>
</dbReference>
<dbReference type="Gene3D" id="3.40.50.300">
    <property type="entry name" value="P-loop containing nucleotide triphosphate hydrolases"/>
    <property type="match status" value="1"/>
</dbReference>
<accession>A0A094QYU1</accession>
<evidence type="ECO:0000313" key="1">
    <source>
        <dbReference type="EMBL" id="KGA19751.1"/>
    </source>
</evidence>
<gene>
    <name evidence="1" type="ORF">GM50_4550</name>
</gene>
<proteinExistence type="predicted"/>
<protein>
    <recommendedName>
        <fullName evidence="2">AAA domain-containing protein</fullName>
    </recommendedName>
</protein>
<reference evidence="1" key="1">
    <citation type="submission" date="2014-05" db="EMBL/GenBank/DDBJ databases">
        <title>Key roles for freshwater Actinobacteria revealed by deep metagenomic sequencing.</title>
        <authorList>
            <person name="Ghai R."/>
            <person name="Mizuno C.M."/>
            <person name="Picazo A."/>
            <person name="Camacho A."/>
            <person name="Rodriguez-Valera F."/>
        </authorList>
    </citation>
    <scope>NUCLEOTIDE SEQUENCE</scope>
</reference>